<dbReference type="Pfam" id="PF07728">
    <property type="entry name" value="AAA_5"/>
    <property type="match status" value="1"/>
</dbReference>
<dbReference type="InterPro" id="IPR052934">
    <property type="entry name" value="Methyl-DNA_Rec/Restrict_Enz"/>
</dbReference>
<sequence length="512" mass="58512">MLKNLQELKEEVSHEIQENLKNIIDIKFSEEIINELHKLDISLQVGSNVSKHITARGKLVYIPNTWFYSAAKLQSFFDELNRYKAIVDDVFNQSGISENKDYDKWTKNLNGGELSENVLTYIHENYAENKDFVVKFIEDYNWWGGGKAIGRNQGDFAHSALLKASGLLNESAGFVSHLAYALRGRDILVKNIIDFVENNNQIFDFDFPLNRILYGAPGTGKSFILNEQAREYEKVRVTFHPDMTYGQFVGMYKPISKADGNIAYKVVPGPFLRAIELANEKDELGEPKQVVLIIEELNRSNCSAVFGDIFQLLDRRNDGYSEYAIELSNDLQNYVSDLGVDIKQGFKIPPNLNLWATMNSADQGVFPLDAAFKRRWSMEYVGIDNGETILLDSRMIFNSKISIHWNDFRKTLNEFLVELAVNEDKLIGPFFLSGKELSTPNGFSGKLVLYLWDDVMRHKNRKRLFAQNSLSEIMKKVVNAADLSVLFNGVFSLAFNEFAVEKNILNSRDFEE</sequence>
<dbReference type="InterPro" id="IPR027417">
    <property type="entry name" value="P-loop_NTPase"/>
</dbReference>
<organism evidence="2 3">
    <name type="scientific">Xanthomarina gelatinilytica</name>
    <dbReference type="NCBI Taxonomy" id="1137281"/>
    <lineage>
        <taxon>Bacteria</taxon>
        <taxon>Pseudomonadati</taxon>
        <taxon>Bacteroidota</taxon>
        <taxon>Flavobacteriia</taxon>
        <taxon>Flavobacteriales</taxon>
        <taxon>Flavobacteriaceae</taxon>
        <taxon>Xanthomarina</taxon>
    </lineage>
</organism>
<dbReference type="PANTHER" id="PTHR37291:SF1">
    <property type="entry name" value="TYPE IV METHYL-DIRECTED RESTRICTION ENZYME ECOKMCRB SUBUNIT"/>
    <property type="match status" value="1"/>
</dbReference>
<evidence type="ECO:0000313" key="2">
    <source>
        <dbReference type="EMBL" id="HCY81663.1"/>
    </source>
</evidence>
<dbReference type="Proteomes" id="UP000263268">
    <property type="component" value="Unassembled WGS sequence"/>
</dbReference>
<evidence type="ECO:0000313" key="3">
    <source>
        <dbReference type="Proteomes" id="UP000263268"/>
    </source>
</evidence>
<dbReference type="GO" id="GO:0016887">
    <property type="term" value="F:ATP hydrolysis activity"/>
    <property type="evidence" value="ECO:0007669"/>
    <property type="project" value="InterPro"/>
</dbReference>
<feature type="domain" description="ATPase dynein-related AAA" evidence="1">
    <location>
        <begin position="212"/>
        <end position="375"/>
    </location>
</feature>
<dbReference type="InterPro" id="IPR011704">
    <property type="entry name" value="ATPase_dyneun-rel_AAA"/>
</dbReference>
<dbReference type="SUPFAM" id="SSF52540">
    <property type="entry name" value="P-loop containing nucleoside triphosphate hydrolases"/>
    <property type="match status" value="1"/>
</dbReference>
<dbReference type="PANTHER" id="PTHR37291">
    <property type="entry name" value="5-METHYLCYTOSINE-SPECIFIC RESTRICTION ENZYME B"/>
    <property type="match status" value="1"/>
</dbReference>
<accession>A0A3D6BR57</accession>
<dbReference type="AlphaFoldDB" id="A0A3D6BR57"/>
<evidence type="ECO:0000259" key="1">
    <source>
        <dbReference type="Pfam" id="PF07728"/>
    </source>
</evidence>
<dbReference type="EMBL" id="DPRK01000137">
    <property type="protein sequence ID" value="HCY81663.1"/>
    <property type="molecule type" value="Genomic_DNA"/>
</dbReference>
<proteinExistence type="predicted"/>
<name>A0A3D6BR57_9FLAO</name>
<reference evidence="2 3" key="1">
    <citation type="journal article" date="2018" name="Nat. Biotechnol.">
        <title>A standardized bacterial taxonomy based on genome phylogeny substantially revises the tree of life.</title>
        <authorList>
            <person name="Parks D.H."/>
            <person name="Chuvochina M."/>
            <person name="Waite D.W."/>
            <person name="Rinke C."/>
            <person name="Skarshewski A."/>
            <person name="Chaumeil P.A."/>
            <person name="Hugenholtz P."/>
        </authorList>
    </citation>
    <scope>NUCLEOTIDE SEQUENCE [LARGE SCALE GENOMIC DNA]</scope>
    <source>
        <strain evidence="2">UBA10227</strain>
    </source>
</reference>
<comment type="caution">
    <text evidence="2">The sequence shown here is derived from an EMBL/GenBank/DDBJ whole genome shotgun (WGS) entry which is preliminary data.</text>
</comment>
<dbReference type="Gene3D" id="3.40.50.300">
    <property type="entry name" value="P-loop containing nucleotide triphosphate hydrolases"/>
    <property type="match status" value="1"/>
</dbReference>
<protein>
    <recommendedName>
        <fullName evidence="1">ATPase dynein-related AAA domain-containing protein</fullName>
    </recommendedName>
</protein>
<dbReference type="GO" id="GO:0005524">
    <property type="term" value="F:ATP binding"/>
    <property type="evidence" value="ECO:0007669"/>
    <property type="project" value="InterPro"/>
</dbReference>
<gene>
    <name evidence="2" type="ORF">DHV22_08695</name>
</gene>